<dbReference type="GO" id="GO:0005829">
    <property type="term" value="C:cytosol"/>
    <property type="evidence" value="ECO:0007669"/>
    <property type="project" value="TreeGrafter"/>
</dbReference>
<comment type="caution">
    <text evidence="6">The sequence shown here is derived from an EMBL/GenBank/DDBJ whole genome shotgun (WGS) entry which is preliminary data.</text>
</comment>
<evidence type="ECO:0000259" key="5">
    <source>
        <dbReference type="PROSITE" id="PS52004"/>
    </source>
</evidence>
<dbReference type="CDD" id="cd00828">
    <property type="entry name" value="elong_cond_enzymes"/>
    <property type="match status" value="1"/>
</dbReference>
<protein>
    <recommendedName>
        <fullName evidence="5">Ketosynthase family 3 (KS3) domain-containing protein</fullName>
    </recommendedName>
</protein>
<dbReference type="Pfam" id="PF02801">
    <property type="entry name" value="Ketoacyl-synt_C"/>
    <property type="match status" value="1"/>
</dbReference>
<dbReference type="PROSITE" id="PS52004">
    <property type="entry name" value="KS3_2"/>
    <property type="match status" value="1"/>
</dbReference>
<reference evidence="7" key="1">
    <citation type="submission" date="2015-10" db="EMBL/GenBank/DDBJ databases">
        <title>Metagenome-Assembled Genomes uncover a global brackish microbiome.</title>
        <authorList>
            <person name="Hugerth L.W."/>
            <person name="Larsson J."/>
            <person name="Alneberg J."/>
            <person name="Lindh M.V."/>
            <person name="Legrand C."/>
            <person name="Pinhassi J."/>
            <person name="Andersson A."/>
        </authorList>
    </citation>
    <scope>NUCLEOTIDE SEQUENCE [LARGE SCALE GENOMIC DNA]</scope>
</reference>
<keyword evidence="3 4" id="KW-0808">Transferase</keyword>
<dbReference type="InterPro" id="IPR000794">
    <property type="entry name" value="Beta-ketoacyl_synthase"/>
</dbReference>
<evidence type="ECO:0000256" key="1">
    <source>
        <dbReference type="ARBA" id="ARBA00005194"/>
    </source>
</evidence>
<comment type="pathway">
    <text evidence="1">Lipid metabolism; fatty acid biosynthesis.</text>
</comment>
<evidence type="ECO:0000256" key="4">
    <source>
        <dbReference type="RuleBase" id="RU003694"/>
    </source>
</evidence>
<dbReference type="InterPro" id="IPR016039">
    <property type="entry name" value="Thiolase-like"/>
</dbReference>
<comment type="similarity">
    <text evidence="2 4">Belongs to the thiolase-like superfamily. Beta-ketoacyl-ACP synthases family.</text>
</comment>
<dbReference type="GO" id="GO:0004315">
    <property type="term" value="F:3-oxoacyl-[acyl-carrier-protein] synthase activity"/>
    <property type="evidence" value="ECO:0007669"/>
    <property type="project" value="TreeGrafter"/>
</dbReference>
<dbReference type="Gene3D" id="3.40.47.10">
    <property type="match status" value="1"/>
</dbReference>
<dbReference type="InterPro" id="IPR014030">
    <property type="entry name" value="Ketoacyl_synth_N"/>
</dbReference>
<dbReference type="AlphaFoldDB" id="A0A0R2PV85"/>
<dbReference type="InterPro" id="IPR014031">
    <property type="entry name" value="Ketoacyl_synth_C"/>
</dbReference>
<evidence type="ECO:0000256" key="3">
    <source>
        <dbReference type="ARBA" id="ARBA00022679"/>
    </source>
</evidence>
<sequence>MASLPLIVGYGGINAAGRSIFDLGYNRILFEKIGLLEQQEVLTSLGHLMGTSDQETIINKTLMREIDQDFFQLNNFRNPILPSSAGGQLPSGFNPADTYNARQHPRSLAMTVFGVSDALKSLGMPWEEIIQRVPREKIGCISGCAVAQADKYGMGGMFQSALSGSRVTSKHMAMSLGEMSADFAHAYVLGSMGITGNFVGACATFQYNLKVGISMIQSGEALICVVGAAESGIVPEIYEAFAATKGLAEDSNLMALQERLGEDSSTPNYRKICRPFGENIGMSLGESAQFVVLMADELAIELGLEIHGAALSSHIHADGFKKSISGPGAGNYLTMGKALKQVQQYFGQDALNKTFVHAHGTSTPQNRESESHIISSLAKAMKIRALPVTAIKSYLGHSLAAAGGDQMINALGSWNHLKIPGITTTPALAENVSSDNVNYLLDHLEFEQGAFDFAILNAKGFGGNNGTALVASPQKTLNLLQVKYSKKELQKYEQANAGIKAALALEKKMILEGSTKSRYLFGEGVLDGMVDFEFNDQAIINKKTGEKFSLEATLPYKEFL</sequence>
<evidence type="ECO:0000256" key="2">
    <source>
        <dbReference type="ARBA" id="ARBA00008467"/>
    </source>
</evidence>
<feature type="domain" description="Ketosynthase family 3 (KS3)" evidence="5">
    <location>
        <begin position="1"/>
        <end position="472"/>
    </location>
</feature>
<dbReference type="EMBL" id="LIAV01000054">
    <property type="protein sequence ID" value="KRO40850.1"/>
    <property type="molecule type" value="Genomic_DNA"/>
</dbReference>
<dbReference type="InterPro" id="IPR047224">
    <property type="entry name" value="FAS_alpha_su_C"/>
</dbReference>
<dbReference type="PANTHER" id="PTHR11712">
    <property type="entry name" value="POLYKETIDE SYNTHASE-RELATED"/>
    <property type="match status" value="1"/>
</dbReference>
<dbReference type="SUPFAM" id="SSF53901">
    <property type="entry name" value="Thiolase-like"/>
    <property type="match status" value="2"/>
</dbReference>
<dbReference type="GO" id="GO:0006633">
    <property type="term" value="P:fatty acid biosynthetic process"/>
    <property type="evidence" value="ECO:0007669"/>
    <property type="project" value="TreeGrafter"/>
</dbReference>
<dbReference type="Pfam" id="PF00109">
    <property type="entry name" value="ketoacyl-synt"/>
    <property type="match status" value="1"/>
</dbReference>
<proteinExistence type="inferred from homology"/>
<dbReference type="Proteomes" id="UP000050874">
    <property type="component" value="Unassembled WGS sequence"/>
</dbReference>
<name>A0A0R2PV85_9GAMM</name>
<organism evidence="6 7">
    <name type="scientific">SAR86 cluster bacterium BACL1 MAG-120920-bin57</name>
    <dbReference type="NCBI Taxonomy" id="1655571"/>
    <lineage>
        <taxon>Bacteria</taxon>
        <taxon>Pseudomonadati</taxon>
        <taxon>Pseudomonadota</taxon>
        <taxon>Gammaproteobacteria</taxon>
        <taxon>SAR86 cluster</taxon>
    </lineage>
</organism>
<evidence type="ECO:0000313" key="7">
    <source>
        <dbReference type="Proteomes" id="UP000050874"/>
    </source>
</evidence>
<accession>A0A0R2PV85</accession>
<gene>
    <name evidence="6" type="ORF">ABR63_02360</name>
</gene>
<evidence type="ECO:0000313" key="6">
    <source>
        <dbReference type="EMBL" id="KRO40850.1"/>
    </source>
</evidence>
<dbReference type="PANTHER" id="PTHR11712:SF336">
    <property type="entry name" value="3-OXOACYL-[ACYL-CARRIER-PROTEIN] SYNTHASE, MITOCHONDRIAL"/>
    <property type="match status" value="1"/>
</dbReference>
<dbReference type="InterPro" id="IPR020841">
    <property type="entry name" value="PKS_Beta-ketoAc_synthase_dom"/>
</dbReference>